<dbReference type="Proteomes" id="UP000828390">
    <property type="component" value="Unassembled WGS sequence"/>
</dbReference>
<evidence type="ECO:0000313" key="3">
    <source>
        <dbReference type="EMBL" id="KAH3728962.1"/>
    </source>
</evidence>
<evidence type="ECO:0000313" key="4">
    <source>
        <dbReference type="Proteomes" id="UP000828390"/>
    </source>
</evidence>
<keyword evidence="4" id="KW-1185">Reference proteome</keyword>
<dbReference type="GO" id="GO:0000055">
    <property type="term" value="P:ribosomal large subunit export from nucleus"/>
    <property type="evidence" value="ECO:0007669"/>
    <property type="project" value="TreeGrafter"/>
</dbReference>
<reference evidence="3" key="2">
    <citation type="submission" date="2020-11" db="EMBL/GenBank/DDBJ databases">
        <authorList>
            <person name="McCartney M.A."/>
            <person name="Auch B."/>
            <person name="Kono T."/>
            <person name="Mallez S."/>
            <person name="Becker A."/>
            <person name="Gohl D.M."/>
            <person name="Silverstein K.A.T."/>
            <person name="Koren S."/>
            <person name="Bechman K.B."/>
            <person name="Herman A."/>
            <person name="Abrahante J.E."/>
            <person name="Garbe J."/>
        </authorList>
    </citation>
    <scope>NUCLEOTIDE SEQUENCE</scope>
    <source>
        <strain evidence="3">Duluth1</strain>
        <tissue evidence="3">Whole animal</tissue>
    </source>
</reference>
<name>A0A9D4CQT6_DREPO</name>
<dbReference type="GO" id="GO:0005634">
    <property type="term" value="C:nucleus"/>
    <property type="evidence" value="ECO:0007669"/>
    <property type="project" value="TreeGrafter"/>
</dbReference>
<evidence type="ECO:0000256" key="2">
    <source>
        <dbReference type="ARBA" id="ARBA00022840"/>
    </source>
</evidence>
<comment type="caution">
    <text evidence="3">The sequence shown here is derived from an EMBL/GenBank/DDBJ whole genome shotgun (WGS) entry which is preliminary data.</text>
</comment>
<dbReference type="InterPro" id="IPR027417">
    <property type="entry name" value="P-loop_NTPase"/>
</dbReference>
<evidence type="ECO:0000256" key="1">
    <source>
        <dbReference type="ARBA" id="ARBA00022741"/>
    </source>
</evidence>
<dbReference type="PANTHER" id="PTHR48103:SF2">
    <property type="entry name" value="MIDASIN"/>
    <property type="match status" value="1"/>
</dbReference>
<accession>A0A9D4CQT6</accession>
<dbReference type="Gene3D" id="3.40.50.300">
    <property type="entry name" value="P-loop containing nucleotide triphosphate hydrolases"/>
    <property type="match status" value="1"/>
</dbReference>
<proteinExistence type="predicted"/>
<keyword evidence="2" id="KW-0067">ATP-binding</keyword>
<dbReference type="PANTHER" id="PTHR48103">
    <property type="entry name" value="MIDASIN-RELATED"/>
    <property type="match status" value="1"/>
</dbReference>
<dbReference type="GO" id="GO:0000027">
    <property type="term" value="P:ribosomal large subunit assembly"/>
    <property type="evidence" value="ECO:0007669"/>
    <property type="project" value="TreeGrafter"/>
</dbReference>
<reference evidence="3" key="1">
    <citation type="journal article" date="2019" name="bioRxiv">
        <title>The Genome of the Zebra Mussel, Dreissena polymorpha: A Resource for Invasive Species Research.</title>
        <authorList>
            <person name="McCartney M.A."/>
            <person name="Auch B."/>
            <person name="Kono T."/>
            <person name="Mallez S."/>
            <person name="Zhang Y."/>
            <person name="Obille A."/>
            <person name="Becker A."/>
            <person name="Abrahante J.E."/>
            <person name="Garbe J."/>
            <person name="Badalamenti J.P."/>
            <person name="Herman A."/>
            <person name="Mangelson H."/>
            <person name="Liachko I."/>
            <person name="Sullivan S."/>
            <person name="Sone E.D."/>
            <person name="Koren S."/>
            <person name="Silverstein K.A.T."/>
            <person name="Beckman K.B."/>
            <person name="Gohl D.M."/>
        </authorList>
    </citation>
    <scope>NUCLEOTIDE SEQUENCE</scope>
    <source>
        <strain evidence="3">Duluth1</strain>
        <tissue evidence="3">Whole animal</tissue>
    </source>
</reference>
<gene>
    <name evidence="3" type="ORF">DPMN_054925</name>
</gene>
<organism evidence="3 4">
    <name type="scientific">Dreissena polymorpha</name>
    <name type="common">Zebra mussel</name>
    <name type="synonym">Mytilus polymorpha</name>
    <dbReference type="NCBI Taxonomy" id="45954"/>
    <lineage>
        <taxon>Eukaryota</taxon>
        <taxon>Metazoa</taxon>
        <taxon>Spiralia</taxon>
        <taxon>Lophotrochozoa</taxon>
        <taxon>Mollusca</taxon>
        <taxon>Bivalvia</taxon>
        <taxon>Autobranchia</taxon>
        <taxon>Heteroconchia</taxon>
        <taxon>Euheterodonta</taxon>
        <taxon>Imparidentia</taxon>
        <taxon>Neoheterodontei</taxon>
        <taxon>Myida</taxon>
        <taxon>Dreissenoidea</taxon>
        <taxon>Dreissenidae</taxon>
        <taxon>Dreissena</taxon>
    </lineage>
</organism>
<dbReference type="AlphaFoldDB" id="A0A9D4CQT6"/>
<protein>
    <submittedName>
        <fullName evidence="3">Uncharacterized protein</fullName>
    </submittedName>
</protein>
<dbReference type="EMBL" id="JAIWYP010000012">
    <property type="protein sequence ID" value="KAH3728962.1"/>
    <property type="molecule type" value="Genomic_DNA"/>
</dbReference>
<dbReference type="GO" id="GO:0030687">
    <property type="term" value="C:preribosome, large subunit precursor"/>
    <property type="evidence" value="ECO:0007669"/>
    <property type="project" value="TreeGrafter"/>
</dbReference>
<dbReference type="GO" id="GO:0005524">
    <property type="term" value="F:ATP binding"/>
    <property type="evidence" value="ECO:0007669"/>
    <property type="project" value="UniProtKB-KW"/>
</dbReference>
<sequence length="116" mass="13038">MLLAGRVRKPEEAEVIKEVIEKHFKCKLSTESLFTLNQSTSLTSKSTLESVLDQSAEGFHHIVWTSSMRRLAVLIGQAIKYKEPVLLVGETGYELNLICPLQKLLFKAVKNPCSCF</sequence>
<keyword evidence="1" id="KW-0547">Nucleotide-binding</keyword>